<proteinExistence type="predicted"/>
<dbReference type="EMBL" id="BAUU01000016">
    <property type="protein sequence ID" value="GAE31136.1"/>
    <property type="molecule type" value="Genomic_DNA"/>
</dbReference>
<protein>
    <recommendedName>
        <fullName evidence="3">ABM domain-containing protein</fullName>
    </recommendedName>
</protein>
<gene>
    <name evidence="1" type="ORF">JCM9152_2582</name>
</gene>
<dbReference type="RefSeq" id="WP_235715694.1">
    <property type="nucleotide sequence ID" value="NZ_BAUU01000016.1"/>
</dbReference>
<organism evidence="1 2">
    <name type="scientific">Halalkalibacter hemicellulosilyticusJCM 9152</name>
    <dbReference type="NCBI Taxonomy" id="1236971"/>
    <lineage>
        <taxon>Bacteria</taxon>
        <taxon>Bacillati</taxon>
        <taxon>Bacillota</taxon>
        <taxon>Bacilli</taxon>
        <taxon>Bacillales</taxon>
        <taxon>Bacillaceae</taxon>
        <taxon>Halalkalibacter</taxon>
    </lineage>
</organism>
<comment type="caution">
    <text evidence="1">The sequence shown here is derived from an EMBL/GenBank/DDBJ whole genome shotgun (WGS) entry which is preliminary data.</text>
</comment>
<evidence type="ECO:0008006" key="3">
    <source>
        <dbReference type="Google" id="ProtNLM"/>
    </source>
</evidence>
<dbReference type="STRING" id="1236971.JCM9152_2582"/>
<dbReference type="Proteomes" id="UP000018895">
    <property type="component" value="Unassembled WGS sequence"/>
</dbReference>
<evidence type="ECO:0000313" key="2">
    <source>
        <dbReference type="Proteomes" id="UP000018895"/>
    </source>
</evidence>
<accession>W4QGC1</accession>
<reference evidence="1" key="1">
    <citation type="journal article" date="2014" name="Genome Announc.">
        <title>Draft Genome Sequences of Three Alkaliphilic Bacillus Strains, Bacillus wakoensis JCM 9140T, Bacillus akibai JCM 9157T, and Bacillus hemicellulosilyticus JCM 9152T.</title>
        <authorList>
            <person name="Yuki M."/>
            <person name="Oshima K."/>
            <person name="Suda W."/>
            <person name="Oshida Y."/>
            <person name="Kitamura K."/>
            <person name="Iida T."/>
            <person name="Hattori M."/>
            <person name="Ohkuma M."/>
        </authorList>
    </citation>
    <scope>NUCLEOTIDE SEQUENCE [LARGE SCALE GENOMIC DNA]</scope>
    <source>
        <strain evidence="1">JCM 9152</strain>
    </source>
</reference>
<name>W4QGC1_9BACI</name>
<dbReference type="AlphaFoldDB" id="W4QGC1"/>
<keyword evidence="2" id="KW-1185">Reference proteome</keyword>
<sequence length="116" mass="13640">MTKPLQIFMEYKIIPQKIKEYEAAMEMVLTTLPNYDVSEIEWFVAEDQPYLYVEMFEVPTVSHYQALKKLRQSTEHPVFSSIVPFIEWREENPLLGLSTKRCIRGCSNTKSCLDDL</sequence>
<evidence type="ECO:0000313" key="1">
    <source>
        <dbReference type="EMBL" id="GAE31136.1"/>
    </source>
</evidence>